<dbReference type="Gene3D" id="2.40.50.140">
    <property type="entry name" value="Nucleic acid-binding proteins"/>
    <property type="match status" value="2"/>
</dbReference>
<dbReference type="InterPro" id="IPR002059">
    <property type="entry name" value="CSP_DNA-bd"/>
</dbReference>
<reference evidence="2 3" key="1">
    <citation type="submission" date="2020-03" db="EMBL/GenBank/DDBJ databases">
        <title>Genomic Encyclopedia of Type Strains, Phase IV (KMG-IV): sequencing the most valuable type-strain genomes for metagenomic binning, comparative biology and taxonomic classification.</title>
        <authorList>
            <person name="Goeker M."/>
        </authorList>
    </citation>
    <scope>NUCLEOTIDE SEQUENCE [LARGE SCALE GENOMIC DNA]</scope>
    <source>
        <strain evidence="2 3">DSM 19867</strain>
    </source>
</reference>
<dbReference type="Proteomes" id="UP000570514">
    <property type="component" value="Unassembled WGS sequence"/>
</dbReference>
<feature type="domain" description="CSD" evidence="1">
    <location>
        <begin position="16"/>
        <end position="82"/>
    </location>
</feature>
<accession>A0A846N2U6</accession>
<dbReference type="Pfam" id="PF00313">
    <property type="entry name" value="CSD"/>
    <property type="match status" value="2"/>
</dbReference>
<dbReference type="InterPro" id="IPR012340">
    <property type="entry name" value="NA-bd_OB-fold"/>
</dbReference>
<comment type="caution">
    <text evidence="2">The sequence shown here is derived from an EMBL/GenBank/DDBJ whole genome shotgun (WGS) entry which is preliminary data.</text>
</comment>
<name>A0A846N2U6_9PROT</name>
<dbReference type="RefSeq" id="WP_167084056.1">
    <property type="nucleotide sequence ID" value="NZ_BAAADC010000001.1"/>
</dbReference>
<dbReference type="AlphaFoldDB" id="A0A846N2U6"/>
<organism evidence="2 3">
    <name type="scientific">Rhizomicrobium palustre</name>
    <dbReference type="NCBI Taxonomy" id="189966"/>
    <lineage>
        <taxon>Bacteria</taxon>
        <taxon>Pseudomonadati</taxon>
        <taxon>Pseudomonadota</taxon>
        <taxon>Alphaproteobacteria</taxon>
        <taxon>Micropepsales</taxon>
        <taxon>Micropepsaceae</taxon>
        <taxon>Rhizomicrobium</taxon>
    </lineage>
</organism>
<dbReference type="CDD" id="cd04458">
    <property type="entry name" value="CSP_CDS"/>
    <property type="match status" value="2"/>
</dbReference>
<sequence length="177" mass="19266">METTVMASPMSEAAQEIVGQIKWFDLAKGYGFIKPVSGAQGDILLHQTCVRQSGFKAAYEGAKVVCEAVQGPKGLQARRLISLDNSTAEVTELTPPRGARYTAEPRGPAFDATVKWFNRGKGYGFVSRGPDTPDIFVHMETLRRSGIRELRQGQRVRVRAGDGPKGELAAEITILDS</sequence>
<proteinExistence type="predicted"/>
<feature type="domain" description="CSD" evidence="1">
    <location>
        <begin position="109"/>
        <end position="174"/>
    </location>
</feature>
<dbReference type="EMBL" id="JAASRM010000001">
    <property type="protein sequence ID" value="NIK89933.1"/>
    <property type="molecule type" value="Genomic_DNA"/>
</dbReference>
<evidence type="ECO:0000313" key="2">
    <source>
        <dbReference type="EMBL" id="NIK89933.1"/>
    </source>
</evidence>
<dbReference type="SUPFAM" id="SSF50249">
    <property type="entry name" value="Nucleic acid-binding proteins"/>
    <property type="match status" value="2"/>
</dbReference>
<evidence type="ECO:0000313" key="3">
    <source>
        <dbReference type="Proteomes" id="UP000570514"/>
    </source>
</evidence>
<dbReference type="InterPro" id="IPR011129">
    <property type="entry name" value="CSD"/>
</dbReference>
<dbReference type="SMART" id="SM00357">
    <property type="entry name" value="CSP"/>
    <property type="match status" value="2"/>
</dbReference>
<keyword evidence="3" id="KW-1185">Reference proteome</keyword>
<dbReference type="GO" id="GO:0003676">
    <property type="term" value="F:nucleic acid binding"/>
    <property type="evidence" value="ECO:0007669"/>
    <property type="project" value="InterPro"/>
</dbReference>
<protein>
    <submittedName>
        <fullName evidence="2">CspA family cold shock protein</fullName>
    </submittedName>
</protein>
<dbReference type="PANTHER" id="PTHR11544">
    <property type="entry name" value="COLD SHOCK DOMAIN CONTAINING PROTEINS"/>
    <property type="match status" value="1"/>
</dbReference>
<dbReference type="GO" id="GO:0005829">
    <property type="term" value="C:cytosol"/>
    <property type="evidence" value="ECO:0007669"/>
    <property type="project" value="UniProtKB-ARBA"/>
</dbReference>
<dbReference type="PROSITE" id="PS51857">
    <property type="entry name" value="CSD_2"/>
    <property type="match status" value="2"/>
</dbReference>
<evidence type="ECO:0000259" key="1">
    <source>
        <dbReference type="PROSITE" id="PS51857"/>
    </source>
</evidence>
<dbReference type="PRINTS" id="PR00050">
    <property type="entry name" value="COLDSHOCK"/>
</dbReference>
<gene>
    <name evidence="2" type="ORF">FHS83_003251</name>
</gene>
<dbReference type="InterPro" id="IPR050181">
    <property type="entry name" value="Cold_shock_domain"/>
</dbReference>